<organism evidence="1 2">
    <name type="scientific">Entomophthora muscae</name>
    <dbReference type="NCBI Taxonomy" id="34485"/>
    <lineage>
        <taxon>Eukaryota</taxon>
        <taxon>Fungi</taxon>
        <taxon>Fungi incertae sedis</taxon>
        <taxon>Zoopagomycota</taxon>
        <taxon>Entomophthoromycotina</taxon>
        <taxon>Entomophthoromycetes</taxon>
        <taxon>Entomophthorales</taxon>
        <taxon>Entomophthoraceae</taxon>
        <taxon>Entomophthora</taxon>
    </lineage>
</organism>
<dbReference type="Proteomes" id="UP001165960">
    <property type="component" value="Unassembled WGS sequence"/>
</dbReference>
<proteinExistence type="predicted"/>
<name>A0ACC2RUU3_9FUNG</name>
<evidence type="ECO:0000313" key="1">
    <source>
        <dbReference type="EMBL" id="KAJ9053874.1"/>
    </source>
</evidence>
<accession>A0ACC2RUU3</accession>
<dbReference type="EMBL" id="QTSX02006483">
    <property type="protein sequence ID" value="KAJ9053874.1"/>
    <property type="molecule type" value="Genomic_DNA"/>
</dbReference>
<protein>
    <submittedName>
        <fullName evidence="1">Uncharacterized protein</fullName>
    </submittedName>
</protein>
<keyword evidence="2" id="KW-1185">Reference proteome</keyword>
<gene>
    <name evidence="1" type="ORF">DSO57_1020182</name>
</gene>
<comment type="caution">
    <text evidence="1">The sequence shown here is derived from an EMBL/GenBank/DDBJ whole genome shotgun (WGS) entry which is preliminary data.</text>
</comment>
<sequence>MFFYLFLVVPGWVLTESVEHTFHNGKIKVDLICESKDSVCDGFKETVKHVAKLLENALSLKEEIYAKVEVGHNSYMDKKGYGLATTYVGNDRNEFTPGTIIPRALCNQIGSCKPTYYDFIVCVNQNQPFYFASDFGKNEVGSSAIDTLAHEFIHGLGFLDCFSENSCSANLVPFFITRRVHIQNTTVFKFYANSFVEHIYTKDDVKLTSLIDLYIEKEPFPVGSPSRWKVQPTEYHLGIAKKIEALATTKGGLYFKTLNGNKVILDTDGEYDFYSSVFHLDQMYNETREALMTKDLRLAKGIHNMEADGWLTSPFGPLTLEILETMGYQLNPKPIYEDSLIGLKEKMKSSS</sequence>
<evidence type="ECO:0000313" key="2">
    <source>
        <dbReference type="Proteomes" id="UP001165960"/>
    </source>
</evidence>
<reference evidence="1" key="1">
    <citation type="submission" date="2022-04" db="EMBL/GenBank/DDBJ databases">
        <title>Genome of the entomopathogenic fungus Entomophthora muscae.</title>
        <authorList>
            <person name="Elya C."/>
            <person name="Lovett B.R."/>
            <person name="Lee E."/>
            <person name="Macias A.M."/>
            <person name="Hajek A.E."/>
            <person name="De Bivort B.L."/>
            <person name="Kasson M.T."/>
            <person name="De Fine Licht H.H."/>
            <person name="Stajich J.E."/>
        </authorList>
    </citation>
    <scope>NUCLEOTIDE SEQUENCE</scope>
    <source>
        <strain evidence="1">Berkeley</strain>
    </source>
</reference>